<dbReference type="EMBL" id="CDMZ01003832">
    <property type="protein sequence ID" value="CEM47768.1"/>
    <property type="molecule type" value="Genomic_DNA"/>
</dbReference>
<dbReference type="VEuPathDB" id="CryptoDB:Cvel_8503"/>
<keyword evidence="8" id="KW-0687">Ribonucleoprotein</keyword>
<dbReference type="GO" id="GO:0005786">
    <property type="term" value="C:signal recognition particle, endoplasmic reticulum targeting"/>
    <property type="evidence" value="ECO:0007669"/>
    <property type="project" value="UniProtKB-KW"/>
</dbReference>
<evidence type="ECO:0000256" key="8">
    <source>
        <dbReference type="ARBA" id="ARBA00023274"/>
    </source>
</evidence>
<dbReference type="Pfam" id="PF08492">
    <property type="entry name" value="SRP72"/>
    <property type="match status" value="1"/>
</dbReference>
<keyword evidence="7" id="KW-0733">Signal recognition particle</keyword>
<dbReference type="GO" id="GO:0005783">
    <property type="term" value="C:endoplasmic reticulum"/>
    <property type="evidence" value="ECO:0007669"/>
    <property type="project" value="UniProtKB-SubCell"/>
</dbReference>
<dbReference type="GO" id="GO:0008312">
    <property type="term" value="F:7S RNA binding"/>
    <property type="evidence" value="ECO:0007669"/>
    <property type="project" value="InterPro"/>
</dbReference>
<dbReference type="InterPro" id="IPR011990">
    <property type="entry name" value="TPR-like_helical_dom_sf"/>
</dbReference>
<dbReference type="PANTHER" id="PTHR14094:SF9">
    <property type="entry name" value="SIGNAL RECOGNITION PARTICLE SUBUNIT SRP72"/>
    <property type="match status" value="1"/>
</dbReference>
<sequence>MASPGGMDEVPALFSLVQEGLNEEDWPAVVSTCNQILEIAPDADAVKCKLYALVQQSQDQQALDLIESVKRSKGKFEEETGALSFTFEKAYALYRLNKFSEAMALVNSPELKTELDRDPDRERAAKHLKAQLHYRLGEYEKAADVYRGLREEQSEEEEEEASALSVQLLAALVSGSNSDSARSLVESALEDGAECGYEILFNSACVHIDLGELETAKELLDRAEDQLRSELEDEMLPSSGAGERNGHGEEEGNGISEADTHPEMLAVTAQKAYVLQKLGQSAEAHALLQKVLQGGKAAESDVTVMAIASNNRVAAKPEGTSLFDSLKRIEIATRDSLEYRMTERQQAAIALNKCIVQLQAGKVEECRQALKAAKQRFPDHPRVCLVEAALLMKERKQAKAEELLRSFVEASGKGKGKQAAGGQRERDEVAMSLAFHKAKHGAFTEAAAILEGIQGRYLGNPNFLAAYVAVLQKAKDTDGAVKVLNEAIAFCKKSGGQKRSTQQEKQNLKDILLSSAELCLKLKRWDDAGAYFKQILDEVDSADPSALCGMVAASALSGKKDEARSFQRKLKLPDDVKRLDATELESRPLPKIQKTKRMQAAKAENAERIAKSLQGRPVGQTGSAEGVPLLQRDKKEEDGGEGSPSAAAASSSSASALASAGVAAEGGEGATALKKKRKKKIRYPKNFDPNNPGPPPDPERWLPKRERAEYKKMMAKRKNLSRGPQGAAVSDGQETGQFKQGPSTAHVHVGGASTEASSNRKKNRGRKK</sequence>
<dbReference type="SUPFAM" id="SSF48452">
    <property type="entry name" value="TPR-like"/>
    <property type="match status" value="2"/>
</dbReference>
<dbReference type="AlphaFoldDB" id="A0A0G4HTR3"/>
<evidence type="ECO:0000256" key="1">
    <source>
        <dbReference type="ARBA" id="ARBA00004240"/>
    </source>
</evidence>
<gene>
    <name evidence="11" type="ORF">Cvel_8503</name>
</gene>
<feature type="compositionally biased region" description="Low complexity" evidence="9">
    <location>
        <begin position="643"/>
        <end position="663"/>
    </location>
</feature>
<evidence type="ECO:0000259" key="10">
    <source>
        <dbReference type="Pfam" id="PF08492"/>
    </source>
</evidence>
<comment type="similarity">
    <text evidence="3">Belongs to the SRP72 family.</text>
</comment>
<dbReference type="InterPro" id="IPR026270">
    <property type="entry name" value="SRP72"/>
</dbReference>
<dbReference type="Gene3D" id="1.25.40.10">
    <property type="entry name" value="Tetratricopeptide repeat domain"/>
    <property type="match status" value="3"/>
</dbReference>
<evidence type="ECO:0000256" key="9">
    <source>
        <dbReference type="SAM" id="MobiDB-lite"/>
    </source>
</evidence>
<accession>A0A0G4HTR3</accession>
<feature type="region of interest" description="Disordered" evidence="9">
    <location>
        <begin position="583"/>
        <end position="768"/>
    </location>
</feature>
<feature type="domain" description="Signal recognition particle SRP72 subunit RNA-binding" evidence="10">
    <location>
        <begin position="672"/>
        <end position="712"/>
    </location>
</feature>
<feature type="region of interest" description="Disordered" evidence="9">
    <location>
        <begin position="231"/>
        <end position="257"/>
    </location>
</feature>
<feature type="compositionally biased region" description="Polar residues" evidence="9">
    <location>
        <begin position="732"/>
        <end position="743"/>
    </location>
</feature>
<dbReference type="InterPro" id="IPR013699">
    <property type="entry name" value="Signal_recog_part_SRP72_RNA-bd"/>
</dbReference>
<dbReference type="GO" id="GO:0043022">
    <property type="term" value="F:ribosome binding"/>
    <property type="evidence" value="ECO:0007669"/>
    <property type="project" value="TreeGrafter"/>
</dbReference>
<proteinExistence type="inferred from homology"/>
<dbReference type="PhylomeDB" id="A0A0G4HTR3"/>
<evidence type="ECO:0000313" key="11">
    <source>
        <dbReference type="EMBL" id="CEM47768.1"/>
    </source>
</evidence>
<evidence type="ECO:0000256" key="5">
    <source>
        <dbReference type="ARBA" id="ARBA00022490"/>
    </source>
</evidence>
<name>A0A0G4HTR3_9ALVE</name>
<evidence type="ECO:0000256" key="7">
    <source>
        <dbReference type="ARBA" id="ARBA00023135"/>
    </source>
</evidence>
<protein>
    <recommendedName>
        <fullName evidence="4">Signal recognition particle subunit SRP72</fullName>
    </recommendedName>
</protein>
<keyword evidence="6" id="KW-0256">Endoplasmic reticulum</keyword>
<comment type="subcellular location">
    <subcellularLocation>
        <location evidence="2">Cytoplasm</location>
    </subcellularLocation>
    <subcellularLocation>
        <location evidence="1">Endoplasmic reticulum</location>
    </subcellularLocation>
</comment>
<evidence type="ECO:0000256" key="4">
    <source>
        <dbReference type="ARBA" id="ARBA00018350"/>
    </source>
</evidence>
<dbReference type="GO" id="GO:0006614">
    <property type="term" value="P:SRP-dependent cotranslational protein targeting to membrane"/>
    <property type="evidence" value="ECO:0007669"/>
    <property type="project" value="InterPro"/>
</dbReference>
<feature type="compositionally biased region" description="Basic residues" evidence="9">
    <location>
        <begin position="759"/>
        <end position="768"/>
    </location>
</feature>
<evidence type="ECO:0000256" key="6">
    <source>
        <dbReference type="ARBA" id="ARBA00022824"/>
    </source>
</evidence>
<reference evidence="11" key="1">
    <citation type="submission" date="2014-11" db="EMBL/GenBank/DDBJ databases">
        <authorList>
            <person name="Otto D Thomas"/>
            <person name="Naeem Raeece"/>
        </authorList>
    </citation>
    <scope>NUCLEOTIDE SEQUENCE</scope>
</reference>
<evidence type="ECO:0000256" key="3">
    <source>
        <dbReference type="ARBA" id="ARBA00007676"/>
    </source>
</evidence>
<keyword evidence="5" id="KW-0963">Cytoplasm</keyword>
<organism evidence="11">
    <name type="scientific">Chromera velia CCMP2878</name>
    <dbReference type="NCBI Taxonomy" id="1169474"/>
    <lineage>
        <taxon>Eukaryota</taxon>
        <taxon>Sar</taxon>
        <taxon>Alveolata</taxon>
        <taxon>Colpodellida</taxon>
        <taxon>Chromeraceae</taxon>
        <taxon>Chromera</taxon>
    </lineage>
</organism>
<dbReference type="PANTHER" id="PTHR14094">
    <property type="entry name" value="SIGNAL RECOGNITION PARTICLE 72"/>
    <property type="match status" value="1"/>
</dbReference>
<feature type="compositionally biased region" description="Basic and acidic residues" evidence="9">
    <location>
        <begin position="697"/>
        <end position="712"/>
    </location>
</feature>
<evidence type="ECO:0000256" key="2">
    <source>
        <dbReference type="ARBA" id="ARBA00004496"/>
    </source>
</evidence>
<feature type="compositionally biased region" description="Basic residues" evidence="9">
    <location>
        <begin position="673"/>
        <end position="683"/>
    </location>
</feature>